<reference evidence="1 2" key="1">
    <citation type="submission" date="2018-05" db="EMBL/GenBank/DDBJ databases">
        <title>Genomic Encyclopedia of Type Strains, Phase IV (KMG-IV): sequencing the most valuable type-strain genomes for metagenomic binning, comparative biology and taxonomic classification.</title>
        <authorList>
            <person name="Goeker M."/>
        </authorList>
    </citation>
    <scope>NUCLEOTIDE SEQUENCE [LARGE SCALE GENOMIC DNA]</scope>
    <source>
        <strain evidence="1 2">DSM 44717</strain>
    </source>
</reference>
<gene>
    <name evidence="1" type="ORF">DFR69_11144</name>
</gene>
<keyword evidence="2" id="KW-1185">Reference proteome</keyword>
<dbReference type="EMBL" id="QGTL01000011">
    <property type="protein sequence ID" value="PWV71055.1"/>
    <property type="molecule type" value="Genomic_DNA"/>
</dbReference>
<accession>A0A317N728</accession>
<organism evidence="1 2">
    <name type="scientific">Nocardia neocaledoniensis</name>
    <dbReference type="NCBI Taxonomy" id="236511"/>
    <lineage>
        <taxon>Bacteria</taxon>
        <taxon>Bacillati</taxon>
        <taxon>Actinomycetota</taxon>
        <taxon>Actinomycetes</taxon>
        <taxon>Mycobacteriales</taxon>
        <taxon>Nocardiaceae</taxon>
        <taxon>Nocardia</taxon>
    </lineage>
</organism>
<protein>
    <submittedName>
        <fullName evidence="1">Uncharacterized protein</fullName>
    </submittedName>
</protein>
<dbReference type="RefSeq" id="WP_146229420.1">
    <property type="nucleotide sequence ID" value="NZ_QGTL01000011.1"/>
</dbReference>
<evidence type="ECO:0000313" key="1">
    <source>
        <dbReference type="EMBL" id="PWV71055.1"/>
    </source>
</evidence>
<evidence type="ECO:0000313" key="2">
    <source>
        <dbReference type="Proteomes" id="UP000246410"/>
    </source>
</evidence>
<sequence>MHNPQYLTDVHDNGVITGLRNPHLRALCVHANGLSQASLLRLTAEAEILRRAEGFETGDRIPEL</sequence>
<comment type="caution">
    <text evidence="1">The sequence shown here is derived from an EMBL/GenBank/DDBJ whole genome shotgun (WGS) entry which is preliminary data.</text>
</comment>
<dbReference type="Proteomes" id="UP000246410">
    <property type="component" value="Unassembled WGS sequence"/>
</dbReference>
<proteinExistence type="predicted"/>
<dbReference type="AlphaFoldDB" id="A0A317N728"/>
<name>A0A317N728_9NOCA</name>